<protein>
    <submittedName>
        <fullName evidence="1">Uncharacterized protein</fullName>
    </submittedName>
</protein>
<dbReference type="EMBL" id="KB632373">
    <property type="protein sequence ID" value="ERL93771.1"/>
    <property type="molecule type" value="Genomic_DNA"/>
</dbReference>
<gene>
    <name evidence="1" type="ORF">D910_11057</name>
</gene>
<sequence>MCCKIEGRNPVVVNYSHGDDVEQLHLSDVEQRMIAAKLTLEVPTKSIIKSVCDKMALDMKRIDLINKDDIRNIQDFHGIHAKDDCTHQDDSASVHFLCRTFYDEELLRLYNY</sequence>
<organism evidence="1 2">
    <name type="scientific">Dendroctonus ponderosae</name>
    <name type="common">Mountain pine beetle</name>
    <dbReference type="NCBI Taxonomy" id="77166"/>
    <lineage>
        <taxon>Eukaryota</taxon>
        <taxon>Metazoa</taxon>
        <taxon>Ecdysozoa</taxon>
        <taxon>Arthropoda</taxon>
        <taxon>Hexapoda</taxon>
        <taxon>Insecta</taxon>
        <taxon>Pterygota</taxon>
        <taxon>Neoptera</taxon>
        <taxon>Endopterygota</taxon>
        <taxon>Coleoptera</taxon>
        <taxon>Polyphaga</taxon>
        <taxon>Cucujiformia</taxon>
        <taxon>Curculionidae</taxon>
        <taxon>Scolytinae</taxon>
        <taxon>Dendroctonus</taxon>
    </lineage>
</organism>
<proteinExistence type="predicted"/>
<reference evidence="1 2" key="1">
    <citation type="journal article" date="2013" name="Genome Biol.">
        <title>Draft genome of the mountain pine beetle, Dendroctonus ponderosae Hopkins, a major forest pest.</title>
        <authorList>
            <person name="Keeling C.I."/>
            <person name="Yuen M.M."/>
            <person name="Liao N.Y."/>
            <person name="Docking T.R."/>
            <person name="Chan S.K."/>
            <person name="Taylor G.A."/>
            <person name="Palmquist D.L."/>
            <person name="Jackman S.D."/>
            <person name="Nguyen A."/>
            <person name="Li M."/>
            <person name="Henderson H."/>
            <person name="Janes J.K."/>
            <person name="Zhao Y."/>
            <person name="Pandoh P."/>
            <person name="Moore R."/>
            <person name="Sperling F.A."/>
            <person name="Huber D.P."/>
            <person name="Birol I."/>
            <person name="Jones S.J."/>
            <person name="Bohlmann J."/>
        </authorList>
    </citation>
    <scope>NUCLEOTIDE SEQUENCE</scope>
</reference>
<accession>U4UUA2</accession>
<name>U4UUA2_DENPD</name>
<dbReference type="AlphaFoldDB" id="U4UUA2"/>
<evidence type="ECO:0000313" key="2">
    <source>
        <dbReference type="Proteomes" id="UP000030742"/>
    </source>
</evidence>
<evidence type="ECO:0000313" key="1">
    <source>
        <dbReference type="EMBL" id="ERL93771.1"/>
    </source>
</evidence>
<dbReference type="Proteomes" id="UP000030742">
    <property type="component" value="Unassembled WGS sequence"/>
</dbReference>